<keyword evidence="7" id="KW-1185">Reference proteome</keyword>
<dbReference type="RefSeq" id="XP_069233593.1">
    <property type="nucleotide sequence ID" value="XM_069369546.1"/>
</dbReference>
<dbReference type="Proteomes" id="UP000803884">
    <property type="component" value="Unassembled WGS sequence"/>
</dbReference>
<keyword evidence="3" id="KW-0904">Protein phosphatase</keyword>
<organism evidence="6 7">
    <name type="scientific">Cladosporium halotolerans</name>
    <dbReference type="NCBI Taxonomy" id="1052096"/>
    <lineage>
        <taxon>Eukaryota</taxon>
        <taxon>Fungi</taxon>
        <taxon>Dikarya</taxon>
        <taxon>Ascomycota</taxon>
        <taxon>Pezizomycotina</taxon>
        <taxon>Dothideomycetes</taxon>
        <taxon>Dothideomycetidae</taxon>
        <taxon>Cladosporiales</taxon>
        <taxon>Cladosporiaceae</taxon>
        <taxon>Cladosporium</taxon>
    </lineage>
</organism>
<dbReference type="Gene3D" id="3.40.50.2300">
    <property type="match status" value="1"/>
</dbReference>
<feature type="active site" description="Nucleophile" evidence="4">
    <location>
        <position position="15"/>
    </location>
</feature>
<evidence type="ECO:0000313" key="6">
    <source>
        <dbReference type="EMBL" id="KAL1590488.1"/>
    </source>
</evidence>
<dbReference type="Pfam" id="PF01451">
    <property type="entry name" value="LMWPc"/>
    <property type="match status" value="1"/>
</dbReference>
<evidence type="ECO:0000256" key="3">
    <source>
        <dbReference type="ARBA" id="ARBA00022912"/>
    </source>
</evidence>
<feature type="active site" evidence="4">
    <location>
        <position position="21"/>
    </location>
</feature>
<dbReference type="SMART" id="SM00226">
    <property type="entry name" value="LMWPc"/>
    <property type="match status" value="1"/>
</dbReference>
<dbReference type="InterPro" id="IPR050438">
    <property type="entry name" value="LMW_PTPase"/>
</dbReference>
<reference evidence="6 7" key="1">
    <citation type="journal article" date="2020" name="Microbiol. Resour. Announc.">
        <title>Draft Genome Sequence of a Cladosporium Species Isolated from the Mesophotic Ascidian Didemnum maculosum.</title>
        <authorList>
            <person name="Gioti A."/>
            <person name="Siaperas R."/>
            <person name="Nikolaivits E."/>
            <person name="Le Goff G."/>
            <person name="Ouazzani J."/>
            <person name="Kotoulas G."/>
            <person name="Topakas E."/>
        </authorList>
    </citation>
    <scope>NUCLEOTIDE SEQUENCE [LARGE SCALE GENOMIC DNA]</scope>
    <source>
        <strain evidence="6 7">TM138-S3</strain>
    </source>
</reference>
<dbReference type="GO" id="GO:0004725">
    <property type="term" value="F:protein tyrosine phosphatase activity"/>
    <property type="evidence" value="ECO:0007669"/>
    <property type="project" value="InterPro"/>
</dbReference>
<comment type="caution">
    <text evidence="6">The sequence shown here is derived from an EMBL/GenBank/DDBJ whole genome shotgun (WGS) entry which is preliminary data.</text>
</comment>
<evidence type="ECO:0000256" key="1">
    <source>
        <dbReference type="ARBA" id="ARBA00011063"/>
    </source>
</evidence>
<name>A0AB34L090_9PEZI</name>
<dbReference type="PANTHER" id="PTHR11717:SF7">
    <property type="entry name" value="LOW MOLECULAR WEIGHT PHOSPHOTYROSINE PROTEIN PHOSPHATASE"/>
    <property type="match status" value="1"/>
</dbReference>
<gene>
    <name evidence="6" type="ORF">WHR41_00940</name>
</gene>
<dbReference type="SUPFAM" id="SSF52788">
    <property type="entry name" value="Phosphotyrosine protein phosphatases I"/>
    <property type="match status" value="1"/>
</dbReference>
<accession>A0AB34L090</accession>
<proteinExistence type="inferred from homology"/>
<sequence>MPSSDPKPVSILFVCLGNICRSPMAEGVFRSLAASHPSIARIDSAGTGAYHAGDNPDPRTMSVLRAHGIKDYKHKARKVRVPADFEEFDYVLGMDGMNVEDLRDMARRKGVGSERVRLFGEFGGRGMEEVGDPYYGGGEGFDIAYEQVTRFSKGLLKEIEEAGKR</sequence>
<dbReference type="PANTHER" id="PTHR11717">
    <property type="entry name" value="LOW MOLECULAR WEIGHT PROTEIN TYROSINE PHOSPHATASE"/>
    <property type="match status" value="1"/>
</dbReference>
<dbReference type="PRINTS" id="PR00719">
    <property type="entry name" value="LMWPTPASE"/>
</dbReference>
<keyword evidence="2" id="KW-0378">Hydrolase</keyword>
<evidence type="ECO:0000256" key="2">
    <source>
        <dbReference type="ARBA" id="ARBA00022801"/>
    </source>
</evidence>
<dbReference type="InterPro" id="IPR036196">
    <property type="entry name" value="Ptyr_pPase_sf"/>
</dbReference>
<evidence type="ECO:0000259" key="5">
    <source>
        <dbReference type="SMART" id="SM00226"/>
    </source>
</evidence>
<feature type="active site" description="Proton donor" evidence="4">
    <location>
        <position position="132"/>
    </location>
</feature>
<evidence type="ECO:0000313" key="7">
    <source>
        <dbReference type="Proteomes" id="UP000803884"/>
    </source>
</evidence>
<dbReference type="GeneID" id="96002384"/>
<feature type="domain" description="Phosphotyrosine protein phosphatase I" evidence="5">
    <location>
        <begin position="9"/>
        <end position="158"/>
    </location>
</feature>
<dbReference type="EMBL" id="JAAQHG020000002">
    <property type="protein sequence ID" value="KAL1590488.1"/>
    <property type="molecule type" value="Genomic_DNA"/>
</dbReference>
<dbReference type="InterPro" id="IPR023485">
    <property type="entry name" value="Ptyr_pPase"/>
</dbReference>
<dbReference type="InterPro" id="IPR017867">
    <property type="entry name" value="Tyr_phospatase_low_mol_wt"/>
</dbReference>
<dbReference type="CDD" id="cd16343">
    <property type="entry name" value="LMWPTP"/>
    <property type="match status" value="1"/>
</dbReference>
<dbReference type="AlphaFoldDB" id="A0AB34L090"/>
<comment type="similarity">
    <text evidence="1">Belongs to the low molecular weight phosphotyrosine protein phosphatase family.</text>
</comment>
<protein>
    <recommendedName>
        <fullName evidence="5">Phosphotyrosine protein phosphatase I domain-containing protein</fullName>
    </recommendedName>
</protein>
<evidence type="ECO:0000256" key="4">
    <source>
        <dbReference type="PIRSR" id="PIRSR617867-1"/>
    </source>
</evidence>